<gene>
    <name evidence="4" type="ORF">CLAFUR5_01680</name>
</gene>
<dbReference type="InterPro" id="IPR050563">
    <property type="entry name" value="4-hydroxybenzoyl-CoA_TE"/>
</dbReference>
<dbReference type="CDD" id="cd00586">
    <property type="entry name" value="4HBT"/>
    <property type="match status" value="1"/>
</dbReference>
<reference evidence="4" key="1">
    <citation type="submission" date="2021-12" db="EMBL/GenBank/DDBJ databases">
        <authorList>
            <person name="Zaccaron A."/>
            <person name="Stergiopoulos I."/>
        </authorList>
    </citation>
    <scope>NUCLEOTIDE SEQUENCE</scope>
    <source>
        <strain evidence="4">Race5_Kim</strain>
    </source>
</reference>
<keyword evidence="5" id="KW-1185">Reference proteome</keyword>
<dbReference type="PANTHER" id="PTHR31793">
    <property type="entry name" value="4-HYDROXYBENZOYL-COA THIOESTERASE FAMILY MEMBER"/>
    <property type="match status" value="1"/>
</dbReference>
<keyword evidence="2" id="KW-0378">Hydrolase</keyword>
<organism evidence="4 5">
    <name type="scientific">Passalora fulva</name>
    <name type="common">Tomato leaf mold</name>
    <name type="synonym">Cladosporium fulvum</name>
    <dbReference type="NCBI Taxonomy" id="5499"/>
    <lineage>
        <taxon>Eukaryota</taxon>
        <taxon>Fungi</taxon>
        <taxon>Dikarya</taxon>
        <taxon>Ascomycota</taxon>
        <taxon>Pezizomycotina</taxon>
        <taxon>Dothideomycetes</taxon>
        <taxon>Dothideomycetidae</taxon>
        <taxon>Mycosphaerellales</taxon>
        <taxon>Mycosphaerellaceae</taxon>
        <taxon>Fulvia</taxon>
    </lineage>
</organism>
<dbReference type="OrthoDB" id="2420454at2759"/>
<accession>A0A9Q8L5V6</accession>
<feature type="domain" description="Thioesterase" evidence="3">
    <location>
        <begin position="97"/>
        <end position="177"/>
    </location>
</feature>
<dbReference type="KEGG" id="ffu:CLAFUR5_01680"/>
<dbReference type="InterPro" id="IPR029069">
    <property type="entry name" value="HotDog_dom_sf"/>
</dbReference>
<sequence length="226" mass="25650">MLIPCEGYVGKKHVVGVTILPAALTWIVDLGISRRKVDDHVPWQRFNIVNSFFQHNTTNTMPEPLALDLASKRTRTRNDYVYLEDYRSRWNDNDMFHHLNNPIYGVLIDSIINSYLIQKTGYSTSESEFIGLVGSSYCDYFGSAHYPGMLNVGLRVVKMGKSSVMYEVGVFQEGEDQVKAVGGFIQIWVLRKTNKPTAEGIPQHVRRELSTLLQGSEQDPTTKSKM</sequence>
<dbReference type="GeneID" id="71981558"/>
<dbReference type="SUPFAM" id="SSF54637">
    <property type="entry name" value="Thioesterase/thiol ester dehydrase-isomerase"/>
    <property type="match status" value="1"/>
</dbReference>
<dbReference type="Pfam" id="PF03061">
    <property type="entry name" value="4HBT"/>
    <property type="match status" value="1"/>
</dbReference>
<evidence type="ECO:0000313" key="5">
    <source>
        <dbReference type="Proteomes" id="UP000756132"/>
    </source>
</evidence>
<dbReference type="PANTHER" id="PTHR31793:SF27">
    <property type="entry name" value="NOVEL THIOESTERASE SUPERFAMILY DOMAIN AND SAPOSIN A-TYPE DOMAIN CONTAINING PROTEIN (0610012H03RIK)"/>
    <property type="match status" value="1"/>
</dbReference>
<comment type="similarity">
    <text evidence="1">Belongs to the 4-hydroxybenzoyl-CoA thioesterase family.</text>
</comment>
<evidence type="ECO:0000259" key="3">
    <source>
        <dbReference type="Pfam" id="PF03061"/>
    </source>
</evidence>
<dbReference type="RefSeq" id="XP_047755747.1">
    <property type="nucleotide sequence ID" value="XM_047900828.1"/>
</dbReference>
<name>A0A9Q8L5V6_PASFU</name>
<dbReference type="Proteomes" id="UP000756132">
    <property type="component" value="Chromosome 1"/>
</dbReference>
<dbReference type="InterPro" id="IPR006683">
    <property type="entry name" value="Thioestr_dom"/>
</dbReference>
<protein>
    <recommendedName>
        <fullName evidence="3">Thioesterase domain-containing protein</fullName>
    </recommendedName>
</protein>
<evidence type="ECO:0000256" key="2">
    <source>
        <dbReference type="ARBA" id="ARBA00022801"/>
    </source>
</evidence>
<dbReference type="Gene3D" id="3.10.129.10">
    <property type="entry name" value="Hotdog Thioesterase"/>
    <property type="match status" value="1"/>
</dbReference>
<dbReference type="EMBL" id="CP090163">
    <property type="protein sequence ID" value="UJO11381.1"/>
    <property type="molecule type" value="Genomic_DNA"/>
</dbReference>
<reference evidence="4" key="2">
    <citation type="journal article" date="2022" name="Microb. Genom.">
        <title>A chromosome-scale genome assembly of the tomato pathogen Cladosporium fulvum reveals a compartmentalized genome architecture and the presence of a dispensable chromosome.</title>
        <authorList>
            <person name="Zaccaron A.Z."/>
            <person name="Chen L.H."/>
            <person name="Samaras A."/>
            <person name="Stergiopoulos I."/>
        </authorList>
    </citation>
    <scope>NUCLEOTIDE SEQUENCE</scope>
    <source>
        <strain evidence="4">Race5_Kim</strain>
    </source>
</reference>
<dbReference type="GO" id="GO:0047617">
    <property type="term" value="F:fatty acyl-CoA hydrolase activity"/>
    <property type="evidence" value="ECO:0007669"/>
    <property type="project" value="TreeGrafter"/>
</dbReference>
<evidence type="ECO:0000313" key="4">
    <source>
        <dbReference type="EMBL" id="UJO11381.1"/>
    </source>
</evidence>
<dbReference type="AlphaFoldDB" id="A0A9Q8L5V6"/>
<evidence type="ECO:0000256" key="1">
    <source>
        <dbReference type="ARBA" id="ARBA00005953"/>
    </source>
</evidence>
<proteinExistence type="inferred from homology"/>